<dbReference type="AlphaFoldDB" id="A0AAW6F3D0"/>
<keyword evidence="1" id="KW-0808">Transferase</keyword>
<accession>A0AAW6F3D0</accession>
<dbReference type="PANTHER" id="PTHR32309:SF13">
    <property type="entry name" value="FERRIC ENTEROBACTIN TRANSPORT PROTEIN FEPE"/>
    <property type="match status" value="1"/>
</dbReference>
<protein>
    <submittedName>
        <fullName evidence="1">Tyrosine protein kinase</fullName>
    </submittedName>
</protein>
<sequence length="152" mass="16975">PDHVELFDMVQRSDISPNLDILPGGPIPPNPTELVARDVLERAIARLKERYDYVILDTAPIGMVTDTAIIGRVADMCVYVCRADVTPKAGFSYINVLRRERKFPKLATVINGLDMSKRKNSYGYGYGKKYGYGKGYGYGYGYGYGFEASSRK</sequence>
<dbReference type="Proteomes" id="UP001211522">
    <property type="component" value="Unassembled WGS sequence"/>
</dbReference>
<dbReference type="RefSeq" id="WP_413634326.1">
    <property type="nucleotide sequence ID" value="NZ_JAQMPY010000032.1"/>
</dbReference>
<dbReference type="Gene3D" id="3.40.50.300">
    <property type="entry name" value="P-loop containing nucleotide triphosphate hydrolases"/>
    <property type="match status" value="1"/>
</dbReference>
<keyword evidence="1" id="KW-0418">Kinase</keyword>
<dbReference type="SUPFAM" id="SSF52540">
    <property type="entry name" value="P-loop containing nucleoside triphosphate hydrolases"/>
    <property type="match status" value="1"/>
</dbReference>
<dbReference type="EMBL" id="JAQMPX010000024">
    <property type="protein sequence ID" value="MDB9137531.1"/>
    <property type="molecule type" value="Genomic_DNA"/>
</dbReference>
<feature type="non-terminal residue" evidence="1">
    <location>
        <position position="1"/>
    </location>
</feature>
<dbReference type="PANTHER" id="PTHR32309">
    <property type="entry name" value="TYROSINE-PROTEIN KINASE"/>
    <property type="match status" value="1"/>
</dbReference>
<dbReference type="InterPro" id="IPR027417">
    <property type="entry name" value="P-loop_NTPase"/>
</dbReference>
<gene>
    <name evidence="1" type="ORF">PN612_03275</name>
</gene>
<dbReference type="GO" id="GO:0005886">
    <property type="term" value="C:plasma membrane"/>
    <property type="evidence" value="ECO:0007669"/>
    <property type="project" value="TreeGrafter"/>
</dbReference>
<dbReference type="InterPro" id="IPR050445">
    <property type="entry name" value="Bact_polysacc_biosynth/exp"/>
</dbReference>
<dbReference type="GO" id="GO:0004713">
    <property type="term" value="F:protein tyrosine kinase activity"/>
    <property type="evidence" value="ECO:0007669"/>
    <property type="project" value="TreeGrafter"/>
</dbReference>
<organism evidence="1 2">
    <name type="scientific">Parabacteroides distasonis</name>
    <dbReference type="NCBI Taxonomy" id="823"/>
    <lineage>
        <taxon>Bacteria</taxon>
        <taxon>Pseudomonadati</taxon>
        <taxon>Bacteroidota</taxon>
        <taxon>Bacteroidia</taxon>
        <taxon>Bacteroidales</taxon>
        <taxon>Tannerellaceae</taxon>
        <taxon>Parabacteroides</taxon>
    </lineage>
</organism>
<evidence type="ECO:0000313" key="2">
    <source>
        <dbReference type="Proteomes" id="UP001211522"/>
    </source>
</evidence>
<reference evidence="1" key="1">
    <citation type="submission" date="2023-01" db="EMBL/GenBank/DDBJ databases">
        <title>Human gut microbiome strain richness.</title>
        <authorList>
            <person name="Chen-Liaw A."/>
        </authorList>
    </citation>
    <scope>NUCLEOTIDE SEQUENCE</scope>
    <source>
        <strain evidence="1">D35st1_E5_D35t1_190705</strain>
    </source>
</reference>
<evidence type="ECO:0000313" key="1">
    <source>
        <dbReference type="EMBL" id="MDB9137531.1"/>
    </source>
</evidence>
<comment type="caution">
    <text evidence="1">The sequence shown here is derived from an EMBL/GenBank/DDBJ whole genome shotgun (WGS) entry which is preliminary data.</text>
</comment>
<name>A0AAW6F3D0_PARDI</name>
<proteinExistence type="predicted"/>